<gene>
    <name evidence="1" type="ORF">EJ065_0012</name>
</gene>
<proteinExistence type="predicted"/>
<dbReference type="AlphaFoldDB" id="A0A410RI74"/>
<evidence type="ECO:0000313" key="2">
    <source>
        <dbReference type="Proteomes" id="UP000288758"/>
    </source>
</evidence>
<dbReference type="Proteomes" id="UP000288758">
    <property type="component" value="Chromosome"/>
</dbReference>
<protein>
    <submittedName>
        <fullName evidence="1">Uncharacterized protein</fullName>
    </submittedName>
</protein>
<name>A0A410RI74_CORCK</name>
<reference evidence="1 2" key="1">
    <citation type="submission" date="2018-12" db="EMBL/GenBank/DDBJ databases">
        <title>Complete Genome Sequence of the Corallopyronin A producing Myxobacterium Corallococcus coralloides B035.</title>
        <authorList>
            <person name="Bouhired S.M."/>
            <person name="Rupp O."/>
            <person name="Blom J."/>
            <person name="Schaeberle T.F."/>
            <person name="Kehraus S."/>
            <person name="Schiefer A."/>
            <person name="Pfarr K."/>
            <person name="Goesmann A."/>
            <person name="Hoerauf A."/>
            <person name="Koenig G.M."/>
        </authorList>
    </citation>
    <scope>NUCLEOTIDE SEQUENCE [LARGE SCALE GENOMIC DNA]</scope>
    <source>
        <strain evidence="1 2">B035</strain>
    </source>
</reference>
<organism evidence="1 2">
    <name type="scientific">Corallococcus coralloides</name>
    <name type="common">Myxococcus coralloides</name>
    <dbReference type="NCBI Taxonomy" id="184914"/>
    <lineage>
        <taxon>Bacteria</taxon>
        <taxon>Pseudomonadati</taxon>
        <taxon>Myxococcota</taxon>
        <taxon>Myxococcia</taxon>
        <taxon>Myxococcales</taxon>
        <taxon>Cystobacterineae</taxon>
        <taxon>Myxococcaceae</taxon>
        <taxon>Corallococcus</taxon>
    </lineage>
</organism>
<dbReference type="EMBL" id="CP034669">
    <property type="protein sequence ID" value="QAT81627.1"/>
    <property type="molecule type" value="Genomic_DNA"/>
</dbReference>
<evidence type="ECO:0000313" key="1">
    <source>
        <dbReference type="EMBL" id="QAT81627.1"/>
    </source>
</evidence>
<accession>A0A410RI74</accession>
<sequence length="45" mass="5245">MWRGQWAHQGLKTQELVKGFRSGFFEFGMLGDERKIHGRILVPCP</sequence>